<feature type="domain" description="Glycosyltransferase subfamily 4-like N-terminal" evidence="2">
    <location>
        <begin position="17"/>
        <end position="182"/>
    </location>
</feature>
<dbReference type="Proteomes" id="UP000001880">
    <property type="component" value="Chromosome"/>
</dbReference>
<keyword evidence="3" id="KW-0808">Transferase</keyword>
<name>D0LKY9_HALO1</name>
<dbReference type="EMBL" id="CP001804">
    <property type="protein sequence ID" value="ACY16709.1"/>
    <property type="molecule type" value="Genomic_DNA"/>
</dbReference>
<protein>
    <submittedName>
        <fullName evidence="3">Glycosyl transferase group 1</fullName>
    </submittedName>
</protein>
<dbReference type="InterPro" id="IPR028098">
    <property type="entry name" value="Glyco_trans_4-like_N"/>
</dbReference>
<evidence type="ECO:0000256" key="1">
    <source>
        <dbReference type="SAM" id="MobiDB-lite"/>
    </source>
</evidence>
<dbReference type="InterPro" id="IPR050194">
    <property type="entry name" value="Glycosyltransferase_grp1"/>
</dbReference>
<evidence type="ECO:0000259" key="2">
    <source>
        <dbReference type="Pfam" id="PF13579"/>
    </source>
</evidence>
<dbReference type="GO" id="GO:0016757">
    <property type="term" value="F:glycosyltransferase activity"/>
    <property type="evidence" value="ECO:0007669"/>
    <property type="project" value="TreeGrafter"/>
</dbReference>
<dbReference type="RefSeq" id="WP_012829307.1">
    <property type="nucleotide sequence ID" value="NC_013440.1"/>
</dbReference>
<dbReference type="CAZy" id="GT4">
    <property type="family name" value="Glycosyltransferase Family 4"/>
</dbReference>
<dbReference type="Gene3D" id="3.40.50.2000">
    <property type="entry name" value="Glycogen Phosphorylase B"/>
    <property type="match status" value="2"/>
</dbReference>
<dbReference type="Pfam" id="PF13692">
    <property type="entry name" value="Glyco_trans_1_4"/>
    <property type="match status" value="1"/>
</dbReference>
<evidence type="ECO:0000313" key="4">
    <source>
        <dbReference type="Proteomes" id="UP000001880"/>
    </source>
</evidence>
<gene>
    <name evidence="3" type="ordered locus">Hoch_4211</name>
</gene>
<proteinExistence type="predicted"/>
<organism evidence="3 4">
    <name type="scientific">Haliangium ochraceum (strain DSM 14365 / JCM 11303 / SMP-2)</name>
    <dbReference type="NCBI Taxonomy" id="502025"/>
    <lineage>
        <taxon>Bacteria</taxon>
        <taxon>Pseudomonadati</taxon>
        <taxon>Myxococcota</taxon>
        <taxon>Polyangia</taxon>
        <taxon>Haliangiales</taxon>
        <taxon>Kofleriaceae</taxon>
        <taxon>Haliangium</taxon>
    </lineage>
</organism>
<evidence type="ECO:0000313" key="3">
    <source>
        <dbReference type="EMBL" id="ACY16709.1"/>
    </source>
</evidence>
<keyword evidence="4" id="KW-1185">Reference proteome</keyword>
<dbReference type="STRING" id="502025.Hoch_4211"/>
<dbReference type="HOGENOM" id="CLU_009583_14_0_7"/>
<dbReference type="PANTHER" id="PTHR45947">
    <property type="entry name" value="SULFOQUINOVOSYL TRANSFERASE SQD2"/>
    <property type="match status" value="1"/>
</dbReference>
<accession>D0LKY9</accession>
<dbReference type="KEGG" id="hoh:Hoch_4211"/>
<reference evidence="3 4" key="1">
    <citation type="journal article" date="2010" name="Stand. Genomic Sci.">
        <title>Complete genome sequence of Haliangium ochraceum type strain (SMP-2).</title>
        <authorList>
            <consortium name="US DOE Joint Genome Institute (JGI-PGF)"/>
            <person name="Ivanova N."/>
            <person name="Daum C."/>
            <person name="Lang E."/>
            <person name="Abt B."/>
            <person name="Kopitz M."/>
            <person name="Saunders E."/>
            <person name="Lapidus A."/>
            <person name="Lucas S."/>
            <person name="Glavina Del Rio T."/>
            <person name="Nolan M."/>
            <person name="Tice H."/>
            <person name="Copeland A."/>
            <person name="Cheng J.F."/>
            <person name="Chen F."/>
            <person name="Bruce D."/>
            <person name="Goodwin L."/>
            <person name="Pitluck S."/>
            <person name="Mavromatis K."/>
            <person name="Pati A."/>
            <person name="Mikhailova N."/>
            <person name="Chen A."/>
            <person name="Palaniappan K."/>
            <person name="Land M."/>
            <person name="Hauser L."/>
            <person name="Chang Y.J."/>
            <person name="Jeffries C.D."/>
            <person name="Detter J.C."/>
            <person name="Brettin T."/>
            <person name="Rohde M."/>
            <person name="Goker M."/>
            <person name="Bristow J."/>
            <person name="Markowitz V."/>
            <person name="Eisen J.A."/>
            <person name="Hugenholtz P."/>
            <person name="Kyrpides N.C."/>
            <person name="Klenk H.P."/>
        </authorList>
    </citation>
    <scope>NUCLEOTIDE SEQUENCE [LARGE SCALE GENOMIC DNA]</scope>
    <source>
        <strain evidence="4">DSM 14365 / CIP 107738 / JCM 11303 / AJ 13395 / SMP-2</strain>
    </source>
</reference>
<dbReference type="CDD" id="cd03801">
    <property type="entry name" value="GT4_PimA-like"/>
    <property type="match status" value="1"/>
</dbReference>
<dbReference type="SUPFAM" id="SSF53756">
    <property type="entry name" value="UDP-Glycosyltransferase/glycogen phosphorylase"/>
    <property type="match status" value="1"/>
</dbReference>
<dbReference type="eggNOG" id="COG0438">
    <property type="taxonomic scope" value="Bacteria"/>
</dbReference>
<dbReference type="Pfam" id="PF13579">
    <property type="entry name" value="Glyco_trans_4_4"/>
    <property type="match status" value="1"/>
</dbReference>
<feature type="region of interest" description="Disordered" evidence="1">
    <location>
        <begin position="48"/>
        <end position="73"/>
    </location>
</feature>
<dbReference type="PANTHER" id="PTHR45947:SF3">
    <property type="entry name" value="SULFOQUINOVOSYL TRANSFERASE SQD2"/>
    <property type="match status" value="1"/>
</dbReference>
<dbReference type="AlphaFoldDB" id="D0LKY9"/>
<sequence length="394" mass="41714">MSSVLHLTRDFPPRSAGGISTAVGGLVRTSLRAGMDCAVLSFDGWRPRARAQPNAPTPTPTREPARGDSSEDGLNARVLRVSTPAHLDAARAFARDVGPSVLHVHHDMLWPLAAELRAALGVRAAVTVHVLQAEQSRLRGLGEATLSERAQAQALAEADAVLAPSRAVADALRTMAVPALDQRLLVTPLGIADADADSAAPPDAPARTAHEVLYAGRFADINGMAEVVAAIPRIAARVPAARFVLAGGLPENAKAEARWRRRFATQLPSALRERVSLPGWLPAAALRERYDRAAVLLAPSWFETFGLVVAEAMARGVPIAATSAGALGEHLVHERSALLSAPRDVDGLVENACRLLANRALAARLGRAAAEAARVFSWRARLPALLRVYQRLGA</sequence>
<dbReference type="OrthoDB" id="267270at2"/>